<dbReference type="AlphaFoldDB" id="A0AAX3IZU5"/>
<organism evidence="1 2">
    <name type="scientific">Pantoea brenneri</name>
    <dbReference type="NCBI Taxonomy" id="472694"/>
    <lineage>
        <taxon>Bacteria</taxon>
        <taxon>Pseudomonadati</taxon>
        <taxon>Pseudomonadota</taxon>
        <taxon>Gammaproteobacteria</taxon>
        <taxon>Enterobacterales</taxon>
        <taxon>Erwiniaceae</taxon>
        <taxon>Pantoea</taxon>
    </lineage>
</organism>
<dbReference type="Proteomes" id="UP000433737">
    <property type="component" value="Unassembled WGS sequence"/>
</dbReference>
<sequence length="56" mass="6358">MLICLQKYNIKCITNCDGFTPPAIALPDGKLARKARYYAAGKHHHALTYRSGFYQQ</sequence>
<evidence type="ECO:0000313" key="1">
    <source>
        <dbReference type="EMBL" id="VXA93273.1"/>
    </source>
</evidence>
<proteinExistence type="predicted"/>
<accession>A0AAX3IZU5</accession>
<name>A0AAX3IZU5_9GAMM</name>
<gene>
    <name evidence="1" type="ORF">PANT111_10080</name>
</gene>
<protein>
    <submittedName>
        <fullName evidence="1">Uncharacterized protein</fullName>
    </submittedName>
</protein>
<reference evidence="1 2" key="1">
    <citation type="submission" date="2019-10" db="EMBL/GenBank/DDBJ databases">
        <authorList>
            <person name="Karimi E."/>
        </authorList>
    </citation>
    <scope>NUCLEOTIDE SEQUENCE [LARGE SCALE GENOMIC DNA]</scope>
    <source>
        <strain evidence="1">Pantoea sp. 111</strain>
    </source>
</reference>
<evidence type="ECO:0000313" key="2">
    <source>
        <dbReference type="Proteomes" id="UP000433737"/>
    </source>
</evidence>
<dbReference type="EMBL" id="CABWMH010000001">
    <property type="protein sequence ID" value="VXA93273.1"/>
    <property type="molecule type" value="Genomic_DNA"/>
</dbReference>
<comment type="caution">
    <text evidence="1">The sequence shown here is derived from an EMBL/GenBank/DDBJ whole genome shotgun (WGS) entry which is preliminary data.</text>
</comment>